<dbReference type="InterPro" id="IPR006638">
    <property type="entry name" value="Elp3/MiaA/NifB-like_rSAM"/>
</dbReference>
<dbReference type="InterPro" id="IPR013785">
    <property type="entry name" value="Aldolase_TIM"/>
</dbReference>
<protein>
    <submittedName>
        <fullName evidence="7">Radical SAM superfamily protein</fullName>
    </submittedName>
</protein>
<gene>
    <name evidence="7" type="ORF">CAFE_14080</name>
</gene>
<accession>A0A6N8HYV5</accession>
<proteinExistence type="predicted"/>
<keyword evidence="3" id="KW-0479">Metal-binding</keyword>
<organism evidence="7 8">
    <name type="scientific">Caproicibacter fermentans</name>
    <dbReference type="NCBI Taxonomy" id="2576756"/>
    <lineage>
        <taxon>Bacteria</taxon>
        <taxon>Bacillati</taxon>
        <taxon>Bacillota</taxon>
        <taxon>Clostridia</taxon>
        <taxon>Eubacteriales</taxon>
        <taxon>Acutalibacteraceae</taxon>
        <taxon>Caproicibacter</taxon>
    </lineage>
</organism>
<dbReference type="PANTHER" id="PTHR43409">
    <property type="entry name" value="ANAEROBIC MAGNESIUM-PROTOPORPHYRIN IX MONOMETHYL ESTER CYCLASE-RELATED"/>
    <property type="match status" value="1"/>
</dbReference>
<dbReference type="Proteomes" id="UP000469440">
    <property type="component" value="Unassembled WGS sequence"/>
</dbReference>
<dbReference type="GO" id="GO:0051536">
    <property type="term" value="F:iron-sulfur cluster binding"/>
    <property type="evidence" value="ECO:0007669"/>
    <property type="project" value="UniProtKB-KW"/>
</dbReference>
<dbReference type="InterPro" id="IPR007197">
    <property type="entry name" value="rSAM"/>
</dbReference>
<keyword evidence="2" id="KW-0949">S-adenosyl-L-methionine</keyword>
<dbReference type="GO" id="GO:0003824">
    <property type="term" value="F:catalytic activity"/>
    <property type="evidence" value="ECO:0007669"/>
    <property type="project" value="InterPro"/>
</dbReference>
<dbReference type="Pfam" id="PF04055">
    <property type="entry name" value="Radical_SAM"/>
    <property type="match status" value="1"/>
</dbReference>
<feature type="domain" description="Radical SAM core" evidence="6">
    <location>
        <begin position="9"/>
        <end position="247"/>
    </location>
</feature>
<comment type="caution">
    <text evidence="7">The sequence shown here is derived from an EMBL/GenBank/DDBJ whole genome shotgun (WGS) entry which is preliminary data.</text>
</comment>
<reference evidence="7 8" key="1">
    <citation type="submission" date="2019-09" db="EMBL/GenBank/DDBJ databases">
        <title>Genome sequence of Clostridium sp. EA1.</title>
        <authorList>
            <person name="Poehlein A."/>
            <person name="Bengelsdorf F.R."/>
            <person name="Daniel R."/>
        </authorList>
    </citation>
    <scope>NUCLEOTIDE SEQUENCE [LARGE SCALE GENOMIC DNA]</scope>
    <source>
        <strain evidence="7 8">EA1</strain>
    </source>
</reference>
<dbReference type="OrthoDB" id="9777636at2"/>
<comment type="cofactor">
    <cofactor evidence="1">
        <name>[4Fe-4S] cluster</name>
        <dbReference type="ChEBI" id="CHEBI:49883"/>
    </cofactor>
</comment>
<dbReference type="CDD" id="cd01335">
    <property type="entry name" value="Radical_SAM"/>
    <property type="match status" value="1"/>
</dbReference>
<evidence type="ECO:0000256" key="3">
    <source>
        <dbReference type="ARBA" id="ARBA00022723"/>
    </source>
</evidence>
<dbReference type="SFLD" id="SFLDG01095">
    <property type="entry name" value="Uncharacterised_Radical_SAM_Su"/>
    <property type="match status" value="1"/>
</dbReference>
<dbReference type="SFLD" id="SFLDG01082">
    <property type="entry name" value="B12-binding_domain_containing"/>
    <property type="match status" value="1"/>
</dbReference>
<evidence type="ECO:0000256" key="5">
    <source>
        <dbReference type="ARBA" id="ARBA00023014"/>
    </source>
</evidence>
<dbReference type="SFLD" id="SFLDS00029">
    <property type="entry name" value="Radical_SAM"/>
    <property type="match status" value="1"/>
</dbReference>
<dbReference type="InterPro" id="IPR058240">
    <property type="entry name" value="rSAM_sf"/>
</dbReference>
<evidence type="ECO:0000313" key="7">
    <source>
        <dbReference type="EMBL" id="MVB10710.1"/>
    </source>
</evidence>
<evidence type="ECO:0000313" key="8">
    <source>
        <dbReference type="Proteomes" id="UP000469440"/>
    </source>
</evidence>
<dbReference type="PROSITE" id="PS51918">
    <property type="entry name" value="RADICAL_SAM"/>
    <property type="match status" value="1"/>
</dbReference>
<dbReference type="InterPro" id="IPR051198">
    <property type="entry name" value="BchE-like"/>
</dbReference>
<dbReference type="Gene3D" id="3.20.20.70">
    <property type="entry name" value="Aldolase class I"/>
    <property type="match status" value="1"/>
</dbReference>
<dbReference type="RefSeq" id="WP_156990199.1">
    <property type="nucleotide sequence ID" value="NZ_VWXL01000047.1"/>
</dbReference>
<keyword evidence="5" id="KW-0411">Iron-sulfur</keyword>
<evidence type="ECO:0000259" key="6">
    <source>
        <dbReference type="PROSITE" id="PS51918"/>
    </source>
</evidence>
<evidence type="ECO:0000256" key="2">
    <source>
        <dbReference type="ARBA" id="ARBA00022691"/>
    </source>
</evidence>
<name>A0A6N8HYV5_9FIRM</name>
<dbReference type="AlphaFoldDB" id="A0A6N8HYV5"/>
<evidence type="ECO:0000256" key="1">
    <source>
        <dbReference type="ARBA" id="ARBA00001966"/>
    </source>
</evidence>
<dbReference type="SUPFAM" id="SSF102114">
    <property type="entry name" value="Radical SAM enzymes"/>
    <property type="match status" value="1"/>
</dbReference>
<dbReference type="EMBL" id="VWXL01000047">
    <property type="protein sequence ID" value="MVB10710.1"/>
    <property type="molecule type" value="Genomic_DNA"/>
</dbReference>
<dbReference type="SMART" id="SM00729">
    <property type="entry name" value="Elp3"/>
    <property type="match status" value="1"/>
</dbReference>
<keyword evidence="8" id="KW-1185">Reference proteome</keyword>
<keyword evidence="4" id="KW-0408">Iron</keyword>
<dbReference type="GO" id="GO:0046872">
    <property type="term" value="F:metal ion binding"/>
    <property type="evidence" value="ECO:0007669"/>
    <property type="project" value="UniProtKB-KW"/>
</dbReference>
<sequence>MTYAGVIYRPPSEARSLIVQVTTGCSHNRCRFCTMYRDKEFKIRSMEDIRRDFCEAREQYGDQIEKVFLADGDALVLSGQRLMELLAFSRGLFPRLRSVTSYGTPKDILRHSPAELKMLRQEGLSMVYLGAESGDARVLRQMEKGATREEIIEAGQRLKSAGIQSSVTLISGLGGKERLSEHAIGSADLISRMNPDYVGFLTLMLEKGAPVLRDIEEGKLELLTPEEVVTEMELFLRNVNSEGTVFRANHASNYVMLKGTLNRDIPMMLNELDEVRREKLFRRENRRRL</sequence>
<dbReference type="PANTHER" id="PTHR43409:SF4">
    <property type="entry name" value="RADICAL SAM SUPERFAMILY PROTEIN"/>
    <property type="match status" value="1"/>
</dbReference>
<evidence type="ECO:0000256" key="4">
    <source>
        <dbReference type="ARBA" id="ARBA00023004"/>
    </source>
</evidence>